<name>A0A5E5PBX1_9BURK</name>
<gene>
    <name evidence="1" type="ORF">EJE83_01515</name>
    <name evidence="2" type="ORF">PAP18089_04624</name>
</gene>
<evidence type="ECO:0000313" key="3">
    <source>
        <dbReference type="Proteomes" id="UP000270216"/>
    </source>
</evidence>
<dbReference type="EMBL" id="RWHX01000002">
    <property type="protein sequence ID" value="RSK86298.1"/>
    <property type="molecule type" value="Genomic_DNA"/>
</dbReference>
<dbReference type="EMBL" id="CABPSX010000012">
    <property type="protein sequence ID" value="VVG73615.1"/>
    <property type="molecule type" value="Genomic_DNA"/>
</dbReference>
<sequence>MPTPHDSCLTERHLILFAKIVRSFAGYERLIDDAAITLSKADPTCFSLLTRGNDFRARRTMLLDVLRQVDYPMDRYDRISAQLLIPYTYSMLLHDIVHSEWTRHVPSNGIQPAWIFRCAPSVLPVRDWSDTGVEDPLPRSADEYSYTLEQLETVADTLSEGRRDFAAYLLAAGLLCATP</sequence>
<evidence type="ECO:0000313" key="1">
    <source>
        <dbReference type="EMBL" id="RSK86298.1"/>
    </source>
</evidence>
<reference evidence="2 4" key="2">
    <citation type="submission" date="2019-08" db="EMBL/GenBank/DDBJ databases">
        <authorList>
            <person name="Peeters C."/>
        </authorList>
    </citation>
    <scope>NUCLEOTIDE SEQUENCE [LARGE SCALE GENOMIC DNA]</scope>
    <source>
        <strain evidence="2 4">LMG 18089</strain>
    </source>
</reference>
<evidence type="ECO:0000313" key="4">
    <source>
        <dbReference type="Proteomes" id="UP000364291"/>
    </source>
</evidence>
<dbReference type="Proteomes" id="UP000270216">
    <property type="component" value="Unassembled WGS sequence"/>
</dbReference>
<dbReference type="Proteomes" id="UP000364291">
    <property type="component" value="Unassembled WGS sequence"/>
</dbReference>
<proteinExistence type="predicted"/>
<evidence type="ECO:0000313" key="2">
    <source>
        <dbReference type="EMBL" id="VVG73615.1"/>
    </source>
</evidence>
<dbReference type="RefSeq" id="WP_104927498.1">
    <property type="nucleotide sequence ID" value="NZ_CABPSX010000012.1"/>
</dbReference>
<dbReference type="AlphaFoldDB" id="A0A5E5PBX1"/>
<keyword evidence="3" id="KW-1185">Reference proteome</keyword>
<protein>
    <submittedName>
        <fullName evidence="2">Uncharacterized protein</fullName>
    </submittedName>
</protein>
<accession>A0A5E5PBX1</accession>
<dbReference type="OrthoDB" id="9133324at2"/>
<reference evidence="1 3" key="1">
    <citation type="submission" date="2018-12" db="EMBL/GenBank/DDBJ databases">
        <title>Whole genome sequence of a Pandoraea apista isolate from a patient with cystic fibrosis.</title>
        <authorList>
            <person name="Kenna D.T."/>
            <person name="Turton J.F."/>
        </authorList>
    </citation>
    <scope>NUCLEOTIDE SEQUENCE [LARGE SCALE GENOMIC DNA]</scope>
    <source>
        <strain evidence="1 3">Pa13324</strain>
    </source>
</reference>
<organism evidence="2 4">
    <name type="scientific">Pandoraea apista</name>
    <dbReference type="NCBI Taxonomy" id="93218"/>
    <lineage>
        <taxon>Bacteria</taxon>
        <taxon>Pseudomonadati</taxon>
        <taxon>Pseudomonadota</taxon>
        <taxon>Betaproteobacteria</taxon>
        <taxon>Burkholderiales</taxon>
        <taxon>Burkholderiaceae</taxon>
        <taxon>Pandoraea</taxon>
    </lineage>
</organism>